<evidence type="ECO:0000313" key="1">
    <source>
        <dbReference type="EMBL" id="CAB5005005.1"/>
    </source>
</evidence>
<sequence length="54" mass="5829">MSGDVHAELGEEVVIIRRRMPHPDSLVEQELTGLAIAASSFRALSGLVVICPTR</sequence>
<accession>A0A6J7PKP5</accession>
<reference evidence="1" key="1">
    <citation type="submission" date="2020-05" db="EMBL/GenBank/DDBJ databases">
        <authorList>
            <person name="Chiriac C."/>
            <person name="Salcher M."/>
            <person name="Ghai R."/>
            <person name="Kavagutti S V."/>
        </authorList>
    </citation>
    <scope>NUCLEOTIDE SEQUENCE</scope>
</reference>
<protein>
    <submittedName>
        <fullName evidence="1">Unannotated protein</fullName>
    </submittedName>
</protein>
<dbReference type="EMBL" id="CAFBOZ010000117">
    <property type="protein sequence ID" value="CAB5005005.1"/>
    <property type="molecule type" value="Genomic_DNA"/>
</dbReference>
<dbReference type="AlphaFoldDB" id="A0A6J7PKP5"/>
<gene>
    <name evidence="1" type="ORF">UFOPK3992_00923</name>
</gene>
<proteinExistence type="predicted"/>
<organism evidence="1">
    <name type="scientific">freshwater metagenome</name>
    <dbReference type="NCBI Taxonomy" id="449393"/>
    <lineage>
        <taxon>unclassified sequences</taxon>
        <taxon>metagenomes</taxon>
        <taxon>ecological metagenomes</taxon>
    </lineage>
</organism>
<name>A0A6J7PKP5_9ZZZZ</name>